<dbReference type="AlphaFoldDB" id="A0A9E6Y2W2"/>
<evidence type="ECO:0000259" key="3">
    <source>
        <dbReference type="SMART" id="SM00563"/>
    </source>
</evidence>
<gene>
    <name evidence="4" type="ORF">DSM104329_05003</name>
</gene>
<dbReference type="GO" id="GO:0006654">
    <property type="term" value="P:phosphatidic acid biosynthetic process"/>
    <property type="evidence" value="ECO:0007669"/>
    <property type="project" value="TreeGrafter"/>
</dbReference>
<dbReference type="Proteomes" id="UP001162834">
    <property type="component" value="Chromosome"/>
</dbReference>
<dbReference type="Pfam" id="PF01553">
    <property type="entry name" value="Acyltransferase"/>
    <property type="match status" value="1"/>
</dbReference>
<keyword evidence="5" id="KW-1185">Reference proteome</keyword>
<reference evidence="4" key="1">
    <citation type="journal article" date="2022" name="Int. J. Syst. Evol. Microbiol.">
        <title>Pseudomonas aegrilactucae sp. nov. and Pseudomonas morbosilactucae sp. nov., pathogens causing bacterial rot of lettuce in Japan.</title>
        <authorList>
            <person name="Sawada H."/>
            <person name="Fujikawa T."/>
            <person name="Satou M."/>
        </authorList>
    </citation>
    <scope>NUCLEOTIDE SEQUENCE</scope>
    <source>
        <strain evidence="4">0166_1</strain>
    </source>
</reference>
<dbReference type="SMART" id="SM00563">
    <property type="entry name" value="PlsC"/>
    <property type="match status" value="1"/>
</dbReference>
<dbReference type="InterPro" id="IPR002123">
    <property type="entry name" value="Plipid/glycerol_acylTrfase"/>
</dbReference>
<sequence length="237" mass="26846">MRGQINRCAQLDVPWARCRTARVLRETIQRFVLSPILTYYTRRGRAGTERFARIEPPVVFVANHRSHLDTPIILRALPWKWRHRTAVAAAADYFYRDRRIARLVSLVFNTVPVQRQGGGVGDLEHVERLLAERWNLLVYPDGTRVREGSGGRLRTGAAVLAARHGLAILPIHLSGTGAAMPPGQAWPRRRLWRRRHPVRVVFGEPIHAASPDDRHDAIDRVQAFFDAEDLVVASGGR</sequence>
<dbReference type="CDD" id="cd07989">
    <property type="entry name" value="LPLAT_AGPAT-like"/>
    <property type="match status" value="1"/>
</dbReference>
<proteinExistence type="predicted"/>
<evidence type="ECO:0000313" key="5">
    <source>
        <dbReference type="Proteomes" id="UP001162834"/>
    </source>
</evidence>
<dbReference type="GO" id="GO:0005886">
    <property type="term" value="C:plasma membrane"/>
    <property type="evidence" value="ECO:0007669"/>
    <property type="project" value="TreeGrafter"/>
</dbReference>
<dbReference type="PANTHER" id="PTHR10434:SF11">
    <property type="entry name" value="1-ACYL-SN-GLYCEROL-3-PHOSPHATE ACYLTRANSFERASE"/>
    <property type="match status" value="1"/>
</dbReference>
<dbReference type="EMBL" id="CP087164">
    <property type="protein sequence ID" value="UGS38573.1"/>
    <property type="molecule type" value="Genomic_DNA"/>
</dbReference>
<keyword evidence="1" id="KW-0808">Transferase</keyword>
<protein>
    <recommendedName>
        <fullName evidence="3">Phospholipid/glycerol acyltransferase domain-containing protein</fullName>
    </recommendedName>
</protein>
<dbReference type="RefSeq" id="WP_259312593.1">
    <property type="nucleotide sequence ID" value="NZ_CP087164.1"/>
</dbReference>
<organism evidence="4 5">
    <name type="scientific">Capillimicrobium parvum</name>
    <dbReference type="NCBI Taxonomy" id="2884022"/>
    <lineage>
        <taxon>Bacteria</taxon>
        <taxon>Bacillati</taxon>
        <taxon>Actinomycetota</taxon>
        <taxon>Thermoleophilia</taxon>
        <taxon>Solirubrobacterales</taxon>
        <taxon>Capillimicrobiaceae</taxon>
        <taxon>Capillimicrobium</taxon>
    </lineage>
</organism>
<accession>A0A9E6Y2W2</accession>
<evidence type="ECO:0000256" key="2">
    <source>
        <dbReference type="ARBA" id="ARBA00023315"/>
    </source>
</evidence>
<keyword evidence="2" id="KW-0012">Acyltransferase</keyword>
<dbReference type="KEGG" id="sbae:DSM104329_05003"/>
<evidence type="ECO:0000313" key="4">
    <source>
        <dbReference type="EMBL" id="UGS38573.1"/>
    </source>
</evidence>
<feature type="domain" description="Phospholipid/glycerol acyltransferase" evidence="3">
    <location>
        <begin position="58"/>
        <end position="176"/>
    </location>
</feature>
<dbReference type="GO" id="GO:0003841">
    <property type="term" value="F:1-acylglycerol-3-phosphate O-acyltransferase activity"/>
    <property type="evidence" value="ECO:0007669"/>
    <property type="project" value="TreeGrafter"/>
</dbReference>
<dbReference type="SUPFAM" id="SSF69593">
    <property type="entry name" value="Glycerol-3-phosphate (1)-acyltransferase"/>
    <property type="match status" value="1"/>
</dbReference>
<evidence type="ECO:0000256" key="1">
    <source>
        <dbReference type="ARBA" id="ARBA00022679"/>
    </source>
</evidence>
<name>A0A9E6Y2W2_9ACTN</name>
<dbReference type="PANTHER" id="PTHR10434">
    <property type="entry name" value="1-ACYL-SN-GLYCEROL-3-PHOSPHATE ACYLTRANSFERASE"/>
    <property type="match status" value="1"/>
</dbReference>